<organism evidence="2 3">
    <name type="scientific">Mycena maculata</name>
    <dbReference type="NCBI Taxonomy" id="230809"/>
    <lineage>
        <taxon>Eukaryota</taxon>
        <taxon>Fungi</taxon>
        <taxon>Dikarya</taxon>
        <taxon>Basidiomycota</taxon>
        <taxon>Agaricomycotina</taxon>
        <taxon>Agaricomycetes</taxon>
        <taxon>Agaricomycetidae</taxon>
        <taxon>Agaricales</taxon>
        <taxon>Marasmiineae</taxon>
        <taxon>Mycenaceae</taxon>
        <taxon>Mycena</taxon>
    </lineage>
</organism>
<name>A0AAD7MX83_9AGAR</name>
<comment type="caution">
    <text evidence="2">The sequence shown here is derived from an EMBL/GenBank/DDBJ whole genome shotgun (WGS) entry which is preliminary data.</text>
</comment>
<keyword evidence="3" id="KW-1185">Reference proteome</keyword>
<keyword evidence="1" id="KW-0732">Signal</keyword>
<proteinExistence type="predicted"/>
<dbReference type="AlphaFoldDB" id="A0AAD7MX83"/>
<feature type="chain" id="PRO_5041946069" description="Secreted protein" evidence="1">
    <location>
        <begin position="18"/>
        <end position="134"/>
    </location>
</feature>
<protein>
    <recommendedName>
        <fullName evidence="4">Secreted protein</fullName>
    </recommendedName>
</protein>
<sequence length="134" mass="15463">MPGNLNFIVLLLWVCEATVFRKPWADPDRGRGRKLHCTYSQLLQDQPDHENICRFGLLSLQMNRALRPGGLQNPLYGSQIFSVPVSVLWVTIFEWPRNLRTTRFHAVADTIFKIEHGGLRDTTTPPRRPYRCCG</sequence>
<gene>
    <name evidence="2" type="ORF">DFH07DRAFT_779481</name>
</gene>
<evidence type="ECO:0008006" key="4">
    <source>
        <dbReference type="Google" id="ProtNLM"/>
    </source>
</evidence>
<reference evidence="2" key="1">
    <citation type="submission" date="2023-03" db="EMBL/GenBank/DDBJ databases">
        <title>Massive genome expansion in bonnet fungi (Mycena s.s.) driven by repeated elements and novel gene families across ecological guilds.</title>
        <authorList>
            <consortium name="Lawrence Berkeley National Laboratory"/>
            <person name="Harder C.B."/>
            <person name="Miyauchi S."/>
            <person name="Viragh M."/>
            <person name="Kuo A."/>
            <person name="Thoen E."/>
            <person name="Andreopoulos B."/>
            <person name="Lu D."/>
            <person name="Skrede I."/>
            <person name="Drula E."/>
            <person name="Henrissat B."/>
            <person name="Morin E."/>
            <person name="Kohler A."/>
            <person name="Barry K."/>
            <person name="LaButti K."/>
            <person name="Morin E."/>
            <person name="Salamov A."/>
            <person name="Lipzen A."/>
            <person name="Mereny Z."/>
            <person name="Hegedus B."/>
            <person name="Baldrian P."/>
            <person name="Stursova M."/>
            <person name="Weitz H."/>
            <person name="Taylor A."/>
            <person name="Grigoriev I.V."/>
            <person name="Nagy L.G."/>
            <person name="Martin F."/>
            <person name="Kauserud H."/>
        </authorList>
    </citation>
    <scope>NUCLEOTIDE SEQUENCE</scope>
    <source>
        <strain evidence="2">CBHHK188m</strain>
    </source>
</reference>
<dbReference type="EMBL" id="JARJLG010000146">
    <property type="protein sequence ID" value="KAJ7736948.1"/>
    <property type="molecule type" value="Genomic_DNA"/>
</dbReference>
<dbReference type="Proteomes" id="UP001215280">
    <property type="component" value="Unassembled WGS sequence"/>
</dbReference>
<evidence type="ECO:0000313" key="2">
    <source>
        <dbReference type="EMBL" id="KAJ7736948.1"/>
    </source>
</evidence>
<feature type="signal peptide" evidence="1">
    <location>
        <begin position="1"/>
        <end position="17"/>
    </location>
</feature>
<evidence type="ECO:0000256" key="1">
    <source>
        <dbReference type="SAM" id="SignalP"/>
    </source>
</evidence>
<evidence type="ECO:0000313" key="3">
    <source>
        <dbReference type="Proteomes" id="UP001215280"/>
    </source>
</evidence>
<accession>A0AAD7MX83</accession>